<dbReference type="PANTHER" id="PTHR42760">
    <property type="entry name" value="SHORT-CHAIN DEHYDROGENASES/REDUCTASES FAMILY MEMBER"/>
    <property type="match status" value="1"/>
</dbReference>
<dbReference type="SUPFAM" id="SSF51735">
    <property type="entry name" value="NAD(P)-binding Rossmann-fold domains"/>
    <property type="match status" value="1"/>
</dbReference>
<protein>
    <submittedName>
        <fullName evidence="4">3-oxoacyl-ACP reductase</fullName>
    </submittedName>
</protein>
<dbReference type="GO" id="GO:0030497">
    <property type="term" value="P:fatty acid elongation"/>
    <property type="evidence" value="ECO:0007669"/>
    <property type="project" value="TreeGrafter"/>
</dbReference>
<dbReference type="PROSITE" id="PS00061">
    <property type="entry name" value="ADH_SHORT"/>
    <property type="match status" value="1"/>
</dbReference>
<feature type="domain" description="Ketoreductase" evidence="3">
    <location>
        <begin position="11"/>
        <end position="195"/>
    </location>
</feature>
<sequence length="258" mass="26914">MNFLPGFPAERTVIVTGGASRRGIGRVTAELLAARGWHVAVLDVDAAGAEEVADMLAGRYGVKTLGVGMDVSQPDQVLSAVARVEAELPQVVGLANIAGVASPVPFFELDLPEWDRVFGINIRGLFVLTQRVAKTMVANGIGRVVSVSSVSAQRGGGTYSRVSYSAAKAAVLGFTRALAREISGHGVTVNAVSPGPIDTDIMGGTLSEERKRELVRDLPVGRVGTPRDVAATIAFLLSEEAGFVTGATYNVDGGLHIF</sequence>
<dbReference type="InterPro" id="IPR002347">
    <property type="entry name" value="SDR_fam"/>
</dbReference>
<dbReference type="EMBL" id="BSTI01000004">
    <property type="protein sequence ID" value="GLY65739.1"/>
    <property type="molecule type" value="Genomic_DNA"/>
</dbReference>
<dbReference type="Pfam" id="PF13561">
    <property type="entry name" value="adh_short_C2"/>
    <property type="match status" value="1"/>
</dbReference>
<keyword evidence="2" id="KW-0560">Oxidoreductase</keyword>
<evidence type="ECO:0000313" key="4">
    <source>
        <dbReference type="EMBL" id="GLY65739.1"/>
    </source>
</evidence>
<reference evidence="4" key="1">
    <citation type="submission" date="2023-03" db="EMBL/GenBank/DDBJ databases">
        <title>Amycolatopsis taiwanensis NBRC 103393.</title>
        <authorList>
            <person name="Ichikawa N."/>
            <person name="Sato H."/>
            <person name="Tonouchi N."/>
        </authorList>
    </citation>
    <scope>NUCLEOTIDE SEQUENCE</scope>
    <source>
        <strain evidence="4">NBRC 103393</strain>
    </source>
</reference>
<accession>A0A9W6VGA3</accession>
<dbReference type="RefSeq" id="WP_027940711.1">
    <property type="nucleotide sequence ID" value="NZ_BSTI01000004.1"/>
</dbReference>
<comment type="similarity">
    <text evidence="1">Belongs to the short-chain dehydrogenases/reductases (SDR) family.</text>
</comment>
<dbReference type="Gene3D" id="3.40.50.720">
    <property type="entry name" value="NAD(P)-binding Rossmann-like Domain"/>
    <property type="match status" value="1"/>
</dbReference>
<dbReference type="InterPro" id="IPR057326">
    <property type="entry name" value="KR_dom"/>
</dbReference>
<dbReference type="PRINTS" id="PR00081">
    <property type="entry name" value="GDHRDH"/>
</dbReference>
<dbReference type="GO" id="GO:0016616">
    <property type="term" value="F:oxidoreductase activity, acting on the CH-OH group of donors, NAD or NADP as acceptor"/>
    <property type="evidence" value="ECO:0007669"/>
    <property type="project" value="TreeGrafter"/>
</dbReference>
<dbReference type="PRINTS" id="PR00080">
    <property type="entry name" value="SDRFAMILY"/>
</dbReference>
<dbReference type="FunFam" id="3.40.50.720:FF:000084">
    <property type="entry name" value="Short-chain dehydrogenase reductase"/>
    <property type="match status" value="1"/>
</dbReference>
<dbReference type="SMART" id="SM00822">
    <property type="entry name" value="PKS_KR"/>
    <property type="match status" value="1"/>
</dbReference>
<dbReference type="InterPro" id="IPR036291">
    <property type="entry name" value="NAD(P)-bd_dom_sf"/>
</dbReference>
<name>A0A9W6VGA3_9PSEU</name>
<gene>
    <name evidence="4" type="ORF">Atai01_23580</name>
</gene>
<comment type="caution">
    <text evidence="4">The sequence shown here is derived from an EMBL/GenBank/DDBJ whole genome shotgun (WGS) entry which is preliminary data.</text>
</comment>
<dbReference type="Proteomes" id="UP001165136">
    <property type="component" value="Unassembled WGS sequence"/>
</dbReference>
<keyword evidence="5" id="KW-1185">Reference proteome</keyword>
<evidence type="ECO:0000256" key="1">
    <source>
        <dbReference type="ARBA" id="ARBA00006484"/>
    </source>
</evidence>
<dbReference type="InterPro" id="IPR020904">
    <property type="entry name" value="Sc_DH/Rdtase_CS"/>
</dbReference>
<dbReference type="AlphaFoldDB" id="A0A9W6VGA3"/>
<evidence type="ECO:0000259" key="3">
    <source>
        <dbReference type="SMART" id="SM00822"/>
    </source>
</evidence>
<evidence type="ECO:0000256" key="2">
    <source>
        <dbReference type="ARBA" id="ARBA00023002"/>
    </source>
</evidence>
<proteinExistence type="inferred from homology"/>
<dbReference type="PANTHER" id="PTHR42760:SF40">
    <property type="entry name" value="3-OXOACYL-[ACYL-CARRIER-PROTEIN] REDUCTASE, CHLOROPLASTIC"/>
    <property type="match status" value="1"/>
</dbReference>
<organism evidence="4 5">
    <name type="scientific">Amycolatopsis taiwanensis</name>
    <dbReference type="NCBI Taxonomy" id="342230"/>
    <lineage>
        <taxon>Bacteria</taxon>
        <taxon>Bacillati</taxon>
        <taxon>Actinomycetota</taxon>
        <taxon>Actinomycetes</taxon>
        <taxon>Pseudonocardiales</taxon>
        <taxon>Pseudonocardiaceae</taxon>
        <taxon>Amycolatopsis</taxon>
    </lineage>
</organism>
<evidence type="ECO:0000313" key="5">
    <source>
        <dbReference type="Proteomes" id="UP001165136"/>
    </source>
</evidence>